<proteinExistence type="predicted"/>
<evidence type="ECO:0000256" key="2">
    <source>
        <dbReference type="ARBA" id="ARBA00022741"/>
    </source>
</evidence>
<feature type="domain" description="ABC transporter" evidence="4">
    <location>
        <begin position="20"/>
        <end position="236"/>
    </location>
</feature>
<sequence length="253" mass="27336">MVAFFRLRWAYVTPVESGVVQLDQVAFRYRRRAPWVLRDVTLTVPRGRLIEVSGANGAGKSTLLRLLAGVVPPVRGRVSGRPPRVGYAPELFPAAQPFTASAYLGHMARIRGVDDSAVAKWAARLGFSGLLGTRLPDLSKGSAHKAGLIQALLAEPELLVLDEPFAGLDAETRAALPSLLSGLTADGTSVVVSDHQGDLRKLPDVVRWRVSGHTVTVGDLPDEHTIVEVTVRSDEADALVERLTADGYHARRR</sequence>
<dbReference type="Proteomes" id="UP001500503">
    <property type="component" value="Unassembled WGS sequence"/>
</dbReference>
<keyword evidence="2" id="KW-0547">Nucleotide-binding</keyword>
<comment type="caution">
    <text evidence="5">The sequence shown here is derived from an EMBL/GenBank/DDBJ whole genome shotgun (WGS) entry which is preliminary data.</text>
</comment>
<gene>
    <name evidence="5" type="ORF">GCM10023191_043620</name>
</gene>
<dbReference type="PANTHER" id="PTHR42939">
    <property type="entry name" value="ABC TRANSPORTER ATP-BINDING PROTEIN ALBC-RELATED"/>
    <property type="match status" value="1"/>
</dbReference>
<reference evidence="6" key="1">
    <citation type="journal article" date="2019" name="Int. J. Syst. Evol. Microbiol.">
        <title>The Global Catalogue of Microorganisms (GCM) 10K type strain sequencing project: providing services to taxonomists for standard genome sequencing and annotation.</title>
        <authorList>
            <consortium name="The Broad Institute Genomics Platform"/>
            <consortium name="The Broad Institute Genome Sequencing Center for Infectious Disease"/>
            <person name="Wu L."/>
            <person name="Ma J."/>
        </authorList>
    </citation>
    <scope>NUCLEOTIDE SEQUENCE [LARGE SCALE GENOMIC DNA]</scope>
    <source>
        <strain evidence="6">JCM 17933</strain>
    </source>
</reference>
<evidence type="ECO:0000256" key="3">
    <source>
        <dbReference type="ARBA" id="ARBA00022840"/>
    </source>
</evidence>
<dbReference type="PANTHER" id="PTHR42939:SF1">
    <property type="entry name" value="ABC TRANSPORTER ATP-BINDING PROTEIN ALBC-RELATED"/>
    <property type="match status" value="1"/>
</dbReference>
<dbReference type="PROSITE" id="PS50893">
    <property type="entry name" value="ABC_TRANSPORTER_2"/>
    <property type="match status" value="1"/>
</dbReference>
<dbReference type="SUPFAM" id="SSF52540">
    <property type="entry name" value="P-loop containing nucleoside triphosphate hydrolases"/>
    <property type="match status" value="1"/>
</dbReference>
<dbReference type="InterPro" id="IPR051782">
    <property type="entry name" value="ABC_Transporter_VariousFunc"/>
</dbReference>
<dbReference type="EMBL" id="BAABHF010000024">
    <property type="protein sequence ID" value="GAA4498418.1"/>
    <property type="molecule type" value="Genomic_DNA"/>
</dbReference>
<dbReference type="SMART" id="SM00382">
    <property type="entry name" value="AAA"/>
    <property type="match status" value="1"/>
</dbReference>
<dbReference type="InterPro" id="IPR003593">
    <property type="entry name" value="AAA+_ATPase"/>
</dbReference>
<dbReference type="Gene3D" id="3.40.50.300">
    <property type="entry name" value="P-loop containing nucleotide triphosphate hydrolases"/>
    <property type="match status" value="1"/>
</dbReference>
<dbReference type="InterPro" id="IPR027417">
    <property type="entry name" value="P-loop_NTPase"/>
</dbReference>
<dbReference type="InterPro" id="IPR003439">
    <property type="entry name" value="ABC_transporter-like_ATP-bd"/>
</dbReference>
<dbReference type="Pfam" id="PF00005">
    <property type="entry name" value="ABC_tran"/>
    <property type="match status" value="1"/>
</dbReference>
<organism evidence="5 6">
    <name type="scientific">Actinoallomurus oryzae</name>
    <dbReference type="NCBI Taxonomy" id="502180"/>
    <lineage>
        <taxon>Bacteria</taxon>
        <taxon>Bacillati</taxon>
        <taxon>Actinomycetota</taxon>
        <taxon>Actinomycetes</taxon>
        <taxon>Streptosporangiales</taxon>
        <taxon>Thermomonosporaceae</taxon>
        <taxon>Actinoallomurus</taxon>
    </lineage>
</organism>
<evidence type="ECO:0000313" key="5">
    <source>
        <dbReference type="EMBL" id="GAA4498418.1"/>
    </source>
</evidence>
<evidence type="ECO:0000259" key="4">
    <source>
        <dbReference type="PROSITE" id="PS50893"/>
    </source>
</evidence>
<keyword evidence="3" id="KW-0067">ATP-binding</keyword>
<evidence type="ECO:0000256" key="1">
    <source>
        <dbReference type="ARBA" id="ARBA00022448"/>
    </source>
</evidence>
<keyword evidence="1" id="KW-0813">Transport</keyword>
<evidence type="ECO:0000313" key="6">
    <source>
        <dbReference type="Proteomes" id="UP001500503"/>
    </source>
</evidence>
<protein>
    <recommendedName>
        <fullName evidence="4">ABC transporter domain-containing protein</fullName>
    </recommendedName>
</protein>
<keyword evidence="6" id="KW-1185">Reference proteome</keyword>
<name>A0ABP8Q6Q7_9ACTN</name>
<accession>A0ABP8Q6Q7</accession>